<dbReference type="Proteomes" id="UP000291084">
    <property type="component" value="Chromosome 11"/>
</dbReference>
<dbReference type="EMBL" id="AP015044">
    <property type="protein sequence ID" value="BAU00909.1"/>
    <property type="molecule type" value="Genomic_DNA"/>
</dbReference>
<reference evidence="2 3" key="1">
    <citation type="journal article" date="2015" name="Sci. Rep.">
        <title>The power of single molecule real-time sequencing technology in the de novo assembly of a eukaryotic genome.</title>
        <authorList>
            <person name="Sakai H."/>
            <person name="Naito K."/>
            <person name="Ogiso-Tanaka E."/>
            <person name="Takahashi Y."/>
            <person name="Iseki K."/>
            <person name="Muto C."/>
            <person name="Satou K."/>
            <person name="Teruya K."/>
            <person name="Shiroma A."/>
            <person name="Shimoji M."/>
            <person name="Hirano T."/>
            <person name="Itoh T."/>
            <person name="Kaga A."/>
            <person name="Tomooka N."/>
        </authorList>
    </citation>
    <scope>NUCLEOTIDE SEQUENCE [LARGE SCALE GENOMIC DNA]</scope>
    <source>
        <strain evidence="3">cv. Shumari</strain>
    </source>
</reference>
<keyword evidence="1" id="KW-0472">Membrane</keyword>
<dbReference type="AlphaFoldDB" id="A0A0S3T7Y7"/>
<evidence type="ECO:0000256" key="1">
    <source>
        <dbReference type="SAM" id="Phobius"/>
    </source>
</evidence>
<gene>
    <name evidence="2" type="primary">Vigan.11G004600</name>
    <name evidence="2" type="ORF">VIGAN_11004600</name>
</gene>
<name>A0A0S3T7Y7_PHAAN</name>
<sequence length="89" mass="9834">MDLPGLLALMGIPGLLTHMGLLGLMGIPVLLGLPDLHLHAGLTFEEYMYTQKKKEIFKSKKEIFKSPESAPIRLSTLTDTQRRGAMLAK</sequence>
<evidence type="ECO:0000313" key="3">
    <source>
        <dbReference type="Proteomes" id="UP000291084"/>
    </source>
</evidence>
<evidence type="ECO:0000313" key="2">
    <source>
        <dbReference type="EMBL" id="BAU00909.1"/>
    </source>
</evidence>
<proteinExistence type="predicted"/>
<keyword evidence="1" id="KW-1133">Transmembrane helix</keyword>
<keyword evidence="3" id="KW-1185">Reference proteome</keyword>
<feature type="transmembrane region" description="Helical" evidence="1">
    <location>
        <begin position="6"/>
        <end position="31"/>
    </location>
</feature>
<accession>A0A0S3T7Y7</accession>
<organism evidence="2 3">
    <name type="scientific">Vigna angularis var. angularis</name>
    <dbReference type="NCBI Taxonomy" id="157739"/>
    <lineage>
        <taxon>Eukaryota</taxon>
        <taxon>Viridiplantae</taxon>
        <taxon>Streptophyta</taxon>
        <taxon>Embryophyta</taxon>
        <taxon>Tracheophyta</taxon>
        <taxon>Spermatophyta</taxon>
        <taxon>Magnoliopsida</taxon>
        <taxon>eudicotyledons</taxon>
        <taxon>Gunneridae</taxon>
        <taxon>Pentapetalae</taxon>
        <taxon>rosids</taxon>
        <taxon>fabids</taxon>
        <taxon>Fabales</taxon>
        <taxon>Fabaceae</taxon>
        <taxon>Papilionoideae</taxon>
        <taxon>50 kb inversion clade</taxon>
        <taxon>NPAAA clade</taxon>
        <taxon>indigoferoid/millettioid clade</taxon>
        <taxon>Phaseoleae</taxon>
        <taxon>Vigna</taxon>
    </lineage>
</organism>
<protein>
    <submittedName>
        <fullName evidence="2">Uncharacterized protein</fullName>
    </submittedName>
</protein>
<keyword evidence="1" id="KW-0812">Transmembrane</keyword>